<dbReference type="InterPro" id="IPR000192">
    <property type="entry name" value="Aminotrans_V_dom"/>
</dbReference>
<dbReference type="GeneID" id="56062135"/>
<dbReference type="PANTHER" id="PTHR43586">
    <property type="entry name" value="CYSTEINE DESULFURASE"/>
    <property type="match status" value="1"/>
</dbReference>
<dbReference type="SUPFAM" id="SSF53383">
    <property type="entry name" value="PLP-dependent transferases"/>
    <property type="match status" value="1"/>
</dbReference>
<name>A0A7D5R991_9ARCH</name>
<dbReference type="KEGG" id="nox:C5F49_08995"/>
<evidence type="ECO:0000259" key="2">
    <source>
        <dbReference type="Pfam" id="PF00266"/>
    </source>
</evidence>
<dbReference type="AlphaFoldDB" id="A0A7D5R991"/>
<sequence length="383" mass="43029">MNLVSKDISDDFPTSEKIYLNNASVSLMPTQSIEAMKEFLITYNSIGPDSKESEPLVNDKLRNVRKTIAKIISCQPDEVVLTQSTTDGINFVANGLSFDEDSNMIIRGMSHEHHANFYPWIKLQEKISIQNLPIDDNGFFKLDDLESLVNDKTKLVALSHVLYNTGAIIPVEEIGKILEDKVPFFIDSAQSIGCIGDIDVSKIKCDFMSFNGSKWLCGPMGTGLFYCKRNSSELLEPKTIGGESAIIYDDSKLAYKELPDKFQTGFRNYVGIVGLESSANYLLKFGMNNIRKKNQHLSNVLREELSKIPNIILYGPEDSDVRTSIVSFNIKGIDSQLVVDKLEKQNIILAVREIMDQKIVRVSPHFFNTESQILKVIDAIKKL</sequence>
<dbReference type="Gene3D" id="3.40.640.10">
    <property type="entry name" value="Type I PLP-dependent aspartate aminotransferase-like (Major domain)"/>
    <property type="match status" value="1"/>
</dbReference>
<organism evidence="3 4">
    <name type="scientific">Nitrosopumilus oxyclinae</name>
    <dbReference type="NCBI Taxonomy" id="1959104"/>
    <lineage>
        <taxon>Archaea</taxon>
        <taxon>Nitrososphaerota</taxon>
        <taxon>Nitrososphaeria</taxon>
        <taxon>Nitrosopumilales</taxon>
        <taxon>Nitrosopumilaceae</taxon>
        <taxon>Nitrosopumilus</taxon>
    </lineage>
</organism>
<reference evidence="3 4" key="1">
    <citation type="submission" date="2018-02" db="EMBL/GenBank/DDBJ databases">
        <title>Complete genome of Nitrosopumilus oxyclinae HCE1.</title>
        <authorList>
            <person name="Qin W."/>
            <person name="Zheng Y."/>
            <person name="Stahl D.A."/>
        </authorList>
    </citation>
    <scope>NUCLEOTIDE SEQUENCE [LARGE SCALE GENOMIC DNA]</scope>
    <source>
        <strain evidence="3 4">HCE1</strain>
    </source>
</reference>
<dbReference type="Gene3D" id="3.90.1150.10">
    <property type="entry name" value="Aspartate Aminotransferase, domain 1"/>
    <property type="match status" value="1"/>
</dbReference>
<keyword evidence="4" id="KW-1185">Reference proteome</keyword>
<dbReference type="InterPro" id="IPR015424">
    <property type="entry name" value="PyrdxlP-dep_Trfase"/>
</dbReference>
<dbReference type="InterPro" id="IPR015421">
    <property type="entry name" value="PyrdxlP-dep_Trfase_major"/>
</dbReference>
<evidence type="ECO:0000256" key="1">
    <source>
        <dbReference type="ARBA" id="ARBA00022898"/>
    </source>
</evidence>
<evidence type="ECO:0000313" key="3">
    <source>
        <dbReference type="EMBL" id="QLH05444.1"/>
    </source>
</evidence>
<dbReference type="Pfam" id="PF00266">
    <property type="entry name" value="Aminotran_5"/>
    <property type="match status" value="1"/>
</dbReference>
<dbReference type="RefSeq" id="WP_179362699.1">
    <property type="nucleotide sequence ID" value="NZ_CP026994.1"/>
</dbReference>
<evidence type="ECO:0000313" key="4">
    <source>
        <dbReference type="Proteomes" id="UP000509441"/>
    </source>
</evidence>
<dbReference type="EMBL" id="CP026994">
    <property type="protein sequence ID" value="QLH05444.1"/>
    <property type="molecule type" value="Genomic_DNA"/>
</dbReference>
<gene>
    <name evidence="3" type="ORF">C5F49_08995</name>
</gene>
<feature type="domain" description="Aminotransferase class V" evidence="2">
    <location>
        <begin position="18"/>
        <end position="373"/>
    </location>
</feature>
<accession>A0A7D5R991</accession>
<proteinExistence type="predicted"/>
<dbReference type="Proteomes" id="UP000509441">
    <property type="component" value="Chromosome"/>
</dbReference>
<dbReference type="OrthoDB" id="5817at2157"/>
<dbReference type="InterPro" id="IPR015422">
    <property type="entry name" value="PyrdxlP-dep_Trfase_small"/>
</dbReference>
<dbReference type="PANTHER" id="PTHR43586:SF8">
    <property type="entry name" value="CYSTEINE DESULFURASE 1, CHLOROPLASTIC"/>
    <property type="match status" value="1"/>
</dbReference>
<keyword evidence="1" id="KW-0663">Pyridoxal phosphate</keyword>
<protein>
    <submittedName>
        <fullName evidence="3">Cysteine desulfurase</fullName>
    </submittedName>
</protein>